<dbReference type="AlphaFoldDB" id="A0A2P2PN88"/>
<sequence length="40" mass="4748">MEPRLQHNHNRSCSKQGKNRIFYSLQAQFTGSRIYNHQAT</sequence>
<dbReference type="EMBL" id="GGEC01075637">
    <property type="protein sequence ID" value="MBX56121.1"/>
    <property type="molecule type" value="Transcribed_RNA"/>
</dbReference>
<reference evidence="1" key="1">
    <citation type="submission" date="2018-02" db="EMBL/GenBank/DDBJ databases">
        <title>Rhizophora mucronata_Transcriptome.</title>
        <authorList>
            <person name="Meera S.P."/>
            <person name="Sreeshan A."/>
            <person name="Augustine A."/>
        </authorList>
    </citation>
    <scope>NUCLEOTIDE SEQUENCE</scope>
    <source>
        <tissue evidence="1">Leaf</tissue>
    </source>
</reference>
<evidence type="ECO:0000313" key="1">
    <source>
        <dbReference type="EMBL" id="MBX56121.1"/>
    </source>
</evidence>
<organism evidence="1">
    <name type="scientific">Rhizophora mucronata</name>
    <name type="common">Asiatic mangrove</name>
    <dbReference type="NCBI Taxonomy" id="61149"/>
    <lineage>
        <taxon>Eukaryota</taxon>
        <taxon>Viridiplantae</taxon>
        <taxon>Streptophyta</taxon>
        <taxon>Embryophyta</taxon>
        <taxon>Tracheophyta</taxon>
        <taxon>Spermatophyta</taxon>
        <taxon>Magnoliopsida</taxon>
        <taxon>eudicotyledons</taxon>
        <taxon>Gunneridae</taxon>
        <taxon>Pentapetalae</taxon>
        <taxon>rosids</taxon>
        <taxon>fabids</taxon>
        <taxon>Malpighiales</taxon>
        <taxon>Rhizophoraceae</taxon>
        <taxon>Rhizophora</taxon>
    </lineage>
</organism>
<proteinExistence type="predicted"/>
<name>A0A2P2PN88_RHIMU</name>
<accession>A0A2P2PN88</accession>
<protein>
    <submittedName>
        <fullName evidence="1">Uncharacterized protein</fullName>
    </submittedName>
</protein>